<protein>
    <submittedName>
        <fullName evidence="2">Uncharacterized protein</fullName>
    </submittedName>
</protein>
<gene>
    <name evidence="2" type="ORF">EL007_14855</name>
    <name evidence="1" type="ORF">ELZ88_14855</name>
</gene>
<dbReference type="EMBL" id="CP034698">
    <property type="protein sequence ID" value="AZT42514.1"/>
    <property type="molecule type" value="Genomic_DNA"/>
</dbReference>
<accession>A0A3Q9MSU5</accession>
<evidence type="ECO:0000313" key="2">
    <source>
        <dbReference type="EMBL" id="AZT42514.1"/>
    </source>
</evidence>
<dbReference type="EMBL" id="CP034709">
    <property type="protein sequence ID" value="AZT37905.1"/>
    <property type="molecule type" value="Genomic_DNA"/>
</dbReference>
<evidence type="ECO:0000313" key="1">
    <source>
        <dbReference type="EMBL" id="AZT37905.1"/>
    </source>
</evidence>
<dbReference type="RefSeq" id="WP_001659467.1">
    <property type="nucleotide sequence ID" value="NZ_CP034698.1"/>
</dbReference>
<dbReference type="AlphaFoldDB" id="A0A3Q9MSU5"/>
<reference evidence="2" key="1">
    <citation type="submission" date="2018-12" db="EMBL/GenBank/DDBJ databases">
        <title>Complete genome sequences of twenty non-typhoidal Salmonella isolates from Rwanda.</title>
        <authorList>
            <person name="Byukusenge M."/>
            <person name="Li L."/>
            <person name="Subhashinie K."/>
            <person name="Nzayirambaho M."/>
            <person name="Kuchipudi S.V."/>
            <person name="Jayarao B.M."/>
        </authorList>
    </citation>
    <scope>NUCLEOTIDE SEQUENCE</scope>
    <source>
        <strain evidence="1">RSE21</strain>
        <strain evidence="2">RSE40</strain>
    </source>
</reference>
<proteinExistence type="predicted"/>
<organism evidence="2">
    <name type="scientific">Salmonella enterica subsp. enterica serovar Karamoja</name>
    <dbReference type="NCBI Taxonomy" id="2500153"/>
    <lineage>
        <taxon>Bacteria</taxon>
        <taxon>Pseudomonadati</taxon>
        <taxon>Pseudomonadota</taxon>
        <taxon>Gammaproteobacteria</taxon>
        <taxon>Enterobacterales</taxon>
        <taxon>Enterobacteriaceae</taxon>
        <taxon>Salmonella</taxon>
    </lineage>
</organism>
<name>A0A3Q9MSU5_SALET</name>
<sequence>MALFNAWCDSSDFSVGNHFLYTITARDADFNLEYRALKNVTEKTLKPVIKRELGSTMSDMQDIVAEQDG</sequence>